<organism evidence="3 4">
    <name type="scientific">Schizopora paradoxa</name>
    <dbReference type="NCBI Taxonomy" id="27342"/>
    <lineage>
        <taxon>Eukaryota</taxon>
        <taxon>Fungi</taxon>
        <taxon>Dikarya</taxon>
        <taxon>Basidiomycota</taxon>
        <taxon>Agaricomycotina</taxon>
        <taxon>Agaricomycetes</taxon>
        <taxon>Hymenochaetales</taxon>
        <taxon>Schizoporaceae</taxon>
        <taxon>Schizopora</taxon>
    </lineage>
</organism>
<feature type="region of interest" description="Disordered" evidence="2">
    <location>
        <begin position="478"/>
        <end position="546"/>
    </location>
</feature>
<feature type="coiled-coil region" evidence="1">
    <location>
        <begin position="364"/>
        <end position="412"/>
    </location>
</feature>
<feature type="compositionally biased region" description="Low complexity" evidence="2">
    <location>
        <begin position="90"/>
        <end position="103"/>
    </location>
</feature>
<feature type="compositionally biased region" description="Basic residues" evidence="2">
    <location>
        <begin position="536"/>
        <end position="546"/>
    </location>
</feature>
<sequence length="546" mass="59522">MSSLAVAPTIQANVLSAPPPLAQQQQQTAPPKKVLCTCTYKCAPGKLVAPSTRFAHRKREKRAEDVQKAAEVKDGRETVSANIYTYPSAGAAPQAQTTQSQSQKPGGVTALPTSTTVTSQPAMTTTAASQMAQAPAGAAPSAPSSSRFLTVPAIPNPNTPTAGFFKQQKLGTASAFRAGLSVCPPPGLENVRAGEAGDVVEGGREHGTRDRSASSSSATATNLPTRSLTEMHMRTNAISNPAQVTAPAYGTKRTTFSSYLPPPQPARASIRPPIPFPSHITHQNHQNSNFNSFYSQNPSFAVPPNYPSSSPVPFPDSGPLSLSNKARIEAWALNTARYAAAEEAELANVRACLYEARAQIEELASRSIEEKQTMEIELQRMEAKIESYKVETESYKAEADRYKAEAEKYKAQAERTDIWNAIRRFAKTHGRDALPVHFRKLYDCPDSEKTRYYQLLLDRLILGDLGVVESMARNVPPPVVSPLHTSTKRTASRVGTPLKREEDETFGGKPMDICMDEPSTPTRNVRGDYQSLRWHSDKRRRYNPPS</sequence>
<gene>
    <name evidence="3" type="ORF">SCHPADRAFT_938032</name>
</gene>
<feature type="compositionally biased region" description="Low complexity" evidence="2">
    <location>
        <begin position="118"/>
        <end position="146"/>
    </location>
</feature>
<evidence type="ECO:0000313" key="4">
    <source>
        <dbReference type="Proteomes" id="UP000053477"/>
    </source>
</evidence>
<feature type="compositionally biased region" description="Basic and acidic residues" evidence="2">
    <location>
        <begin position="201"/>
        <end position="212"/>
    </location>
</feature>
<evidence type="ECO:0000256" key="1">
    <source>
        <dbReference type="SAM" id="Coils"/>
    </source>
</evidence>
<evidence type="ECO:0000256" key="2">
    <source>
        <dbReference type="SAM" id="MobiDB-lite"/>
    </source>
</evidence>
<dbReference type="Proteomes" id="UP000053477">
    <property type="component" value="Unassembled WGS sequence"/>
</dbReference>
<keyword evidence="1" id="KW-0175">Coiled coil</keyword>
<proteinExistence type="predicted"/>
<evidence type="ECO:0000313" key="3">
    <source>
        <dbReference type="EMBL" id="KLO16263.1"/>
    </source>
</evidence>
<dbReference type="AlphaFoldDB" id="A0A0H2S3C9"/>
<protein>
    <submittedName>
        <fullName evidence="3">Uncharacterized protein</fullName>
    </submittedName>
</protein>
<keyword evidence="4" id="KW-1185">Reference proteome</keyword>
<name>A0A0H2S3C9_9AGAM</name>
<feature type="region of interest" description="Disordered" evidence="2">
    <location>
        <begin position="199"/>
        <end position="222"/>
    </location>
</feature>
<accession>A0A0H2S3C9</accession>
<dbReference type="EMBL" id="KQ085918">
    <property type="protein sequence ID" value="KLO16263.1"/>
    <property type="molecule type" value="Genomic_DNA"/>
</dbReference>
<dbReference type="InParanoid" id="A0A0H2S3C9"/>
<reference evidence="3 4" key="1">
    <citation type="submission" date="2015-04" db="EMBL/GenBank/DDBJ databases">
        <title>Complete genome sequence of Schizopora paradoxa KUC8140, a cosmopolitan wood degrader in East Asia.</title>
        <authorList>
            <consortium name="DOE Joint Genome Institute"/>
            <person name="Min B."/>
            <person name="Park H."/>
            <person name="Jang Y."/>
            <person name="Kim J.-J."/>
            <person name="Kim K.H."/>
            <person name="Pangilinan J."/>
            <person name="Lipzen A."/>
            <person name="Riley R."/>
            <person name="Grigoriev I.V."/>
            <person name="Spatafora J.W."/>
            <person name="Choi I.-G."/>
        </authorList>
    </citation>
    <scope>NUCLEOTIDE SEQUENCE [LARGE SCALE GENOMIC DNA]</scope>
    <source>
        <strain evidence="3 4">KUC8140</strain>
    </source>
</reference>
<feature type="region of interest" description="Disordered" evidence="2">
    <location>
        <begin position="90"/>
        <end position="154"/>
    </location>
</feature>